<dbReference type="CDD" id="cd05265">
    <property type="entry name" value="SDR_a1"/>
    <property type="match status" value="1"/>
</dbReference>
<dbReference type="Proteomes" id="UP000260812">
    <property type="component" value="Unassembled WGS sequence"/>
</dbReference>
<feature type="domain" description="NAD-dependent epimerase/dehydratase" evidence="2">
    <location>
        <begin position="3"/>
        <end position="221"/>
    </location>
</feature>
<dbReference type="EMBL" id="QVLV01000035">
    <property type="protein sequence ID" value="RGE55851.1"/>
    <property type="molecule type" value="Genomic_DNA"/>
</dbReference>
<evidence type="ECO:0000259" key="2">
    <source>
        <dbReference type="Pfam" id="PF01370"/>
    </source>
</evidence>
<sequence length="344" mass="38245">MKILLIGGTGIISTAVSKALLAAGHELWLINRGTHNHILPEGANYITGDINDTNAMEKALSGQSFDCIADFIVLKPEQIERDYHLFHGRTKQYIFISSASAYQKPLSHYEITESTPLSNPYWDYAANKILCENKLMDFYRKTGFPATIIRPSHTYDEYNIPLCITGWHGCYSVIKRMQEGRPVIIPGDGTSLWTLTHNSDFARAFLGIAGNPHALGEAVNVTSDEVMTWNQIYETIADALHVPLHPFYVSSLFLHQAGPFDFKSCLLGERVQTAVFRNDKLKRLVPGYQAAVPFRTGVQTALHNLLTDPALQAEDPVFDAWCDSVIDALTLTAAALKAKFPVCE</sequence>
<comment type="caution">
    <text evidence="3">The sequence shown here is derived from an EMBL/GenBank/DDBJ whole genome shotgun (WGS) entry which is preliminary data.</text>
</comment>
<dbReference type="InterPro" id="IPR001509">
    <property type="entry name" value="Epimerase_deHydtase"/>
</dbReference>
<accession>A0A3E3HVJ2</accession>
<name>A0A3E3HVJ2_9FIRM</name>
<reference evidence="3" key="1">
    <citation type="submission" date="2018-08" db="EMBL/GenBank/DDBJ databases">
        <title>A genome reference for cultivated species of the human gut microbiota.</title>
        <authorList>
            <person name="Zou Y."/>
            <person name="Xue W."/>
            <person name="Luo G."/>
        </authorList>
    </citation>
    <scope>NUCLEOTIDE SEQUENCE [LARGE SCALE GENOMIC DNA]</scope>
    <source>
        <strain evidence="3">TF05-5AC</strain>
    </source>
</reference>
<dbReference type="RefSeq" id="WP_117545824.1">
    <property type="nucleotide sequence ID" value="NZ_JBKUNB010000001.1"/>
</dbReference>
<dbReference type="GeneID" id="97990447"/>
<dbReference type="AlphaFoldDB" id="A0A3E3HVJ2"/>
<dbReference type="InterPro" id="IPR036291">
    <property type="entry name" value="NAD(P)-bd_dom_sf"/>
</dbReference>
<evidence type="ECO:0000313" key="3">
    <source>
        <dbReference type="EMBL" id="RGE55851.1"/>
    </source>
</evidence>
<proteinExistence type="inferred from homology"/>
<comment type="similarity">
    <text evidence="1">Belongs to the NAD(P)-dependent epimerase/dehydratase family.</text>
</comment>
<keyword evidence="4" id="KW-1185">Reference proteome</keyword>
<dbReference type="SUPFAM" id="SSF51735">
    <property type="entry name" value="NAD(P)-binding Rossmann-fold domains"/>
    <property type="match status" value="1"/>
</dbReference>
<dbReference type="Gene3D" id="3.40.50.720">
    <property type="entry name" value="NAD(P)-binding Rossmann-like Domain"/>
    <property type="match status" value="1"/>
</dbReference>
<evidence type="ECO:0000313" key="4">
    <source>
        <dbReference type="Proteomes" id="UP000260812"/>
    </source>
</evidence>
<dbReference type="Pfam" id="PF01370">
    <property type="entry name" value="Epimerase"/>
    <property type="match status" value="1"/>
</dbReference>
<gene>
    <name evidence="3" type="ORF">DXC51_27245</name>
</gene>
<dbReference type="PANTHER" id="PTHR43000">
    <property type="entry name" value="DTDP-D-GLUCOSE 4,6-DEHYDRATASE-RELATED"/>
    <property type="match status" value="1"/>
</dbReference>
<evidence type="ECO:0000256" key="1">
    <source>
        <dbReference type="ARBA" id="ARBA00007637"/>
    </source>
</evidence>
<organism evidence="3 4">
    <name type="scientific">Eisenbergiella massiliensis</name>
    <dbReference type="NCBI Taxonomy" id="1720294"/>
    <lineage>
        <taxon>Bacteria</taxon>
        <taxon>Bacillati</taxon>
        <taxon>Bacillota</taxon>
        <taxon>Clostridia</taxon>
        <taxon>Lachnospirales</taxon>
        <taxon>Lachnospiraceae</taxon>
        <taxon>Eisenbergiella</taxon>
    </lineage>
</organism>
<protein>
    <submittedName>
        <fullName evidence="3">NAD-dependent epimerase/dehydratase family protein</fullName>
    </submittedName>
</protein>